<evidence type="ECO:0000256" key="4">
    <source>
        <dbReference type="ARBA" id="ARBA00012541"/>
    </source>
</evidence>
<dbReference type="Gene3D" id="2.60.40.1180">
    <property type="entry name" value="Golgi alpha-mannosidase II"/>
    <property type="match status" value="1"/>
</dbReference>
<evidence type="ECO:0000259" key="9">
    <source>
        <dbReference type="SMART" id="SM00642"/>
    </source>
</evidence>
<dbReference type="InterPro" id="IPR013783">
    <property type="entry name" value="Ig-like_fold"/>
</dbReference>
<dbReference type="GO" id="GO:0003844">
    <property type="term" value="F:1,4-alpha-glucan branching enzyme activity"/>
    <property type="evidence" value="ECO:0007669"/>
    <property type="project" value="UniProtKB-EC"/>
</dbReference>
<dbReference type="InterPro" id="IPR006048">
    <property type="entry name" value="A-amylase/branching_C"/>
</dbReference>
<dbReference type="SUPFAM" id="SSF51011">
    <property type="entry name" value="Glycosyl hydrolase domain"/>
    <property type="match status" value="1"/>
</dbReference>
<feature type="active site" description="Proton donor" evidence="8">
    <location>
        <position position="386"/>
    </location>
</feature>
<dbReference type="SMART" id="SM00642">
    <property type="entry name" value="Aamy"/>
    <property type="match status" value="1"/>
</dbReference>
<evidence type="ECO:0000256" key="8">
    <source>
        <dbReference type="PIRSR" id="PIRSR000463-1"/>
    </source>
</evidence>
<comment type="caution">
    <text evidence="10">The sequence shown here is derived from an EMBL/GenBank/DDBJ whole genome shotgun (WGS) entry which is preliminary data.</text>
</comment>
<feature type="active site" description="Nucleophile" evidence="8">
    <location>
        <position position="333"/>
    </location>
</feature>
<dbReference type="CDD" id="cd02854">
    <property type="entry name" value="E_set_GBE_euk_N"/>
    <property type="match status" value="1"/>
</dbReference>
<name>A0AAP8T9N0_9BACT</name>
<organism evidence="10 11">
    <name type="scientific">Akkermansia muciniphila</name>
    <dbReference type="NCBI Taxonomy" id="239935"/>
    <lineage>
        <taxon>Bacteria</taxon>
        <taxon>Pseudomonadati</taxon>
        <taxon>Verrucomicrobiota</taxon>
        <taxon>Verrucomicrobiia</taxon>
        <taxon>Verrucomicrobiales</taxon>
        <taxon>Akkermansiaceae</taxon>
        <taxon>Akkermansia</taxon>
    </lineage>
</organism>
<dbReference type="InterPro" id="IPR006047">
    <property type="entry name" value="GH13_cat_dom"/>
</dbReference>
<accession>A0AAP8T9N0</accession>
<feature type="domain" description="Glycosyl hydrolase family 13 catalytic" evidence="9">
    <location>
        <begin position="188"/>
        <end position="551"/>
    </location>
</feature>
<evidence type="ECO:0000256" key="5">
    <source>
        <dbReference type="ARBA" id="ARBA00022676"/>
    </source>
</evidence>
<dbReference type="PANTHER" id="PTHR43651:SF3">
    <property type="entry name" value="1,4-ALPHA-GLUCAN-BRANCHING ENZYME"/>
    <property type="match status" value="1"/>
</dbReference>
<dbReference type="Pfam" id="PF02806">
    <property type="entry name" value="Alpha-amylase_C"/>
    <property type="match status" value="1"/>
</dbReference>
<dbReference type="InterPro" id="IPR004193">
    <property type="entry name" value="Glyco_hydro_13_N"/>
</dbReference>
<evidence type="ECO:0000256" key="6">
    <source>
        <dbReference type="ARBA" id="ARBA00022679"/>
    </source>
</evidence>
<dbReference type="PIRSF" id="PIRSF000463">
    <property type="entry name" value="GlgB"/>
    <property type="match status" value="1"/>
</dbReference>
<comment type="catalytic activity">
    <reaction evidence="1">
        <text>Transfers a segment of a (1-&gt;4)-alpha-D-glucan chain to a primary hydroxy group in a similar glucan chain.</text>
        <dbReference type="EC" id="2.4.1.18"/>
    </reaction>
</comment>
<gene>
    <name evidence="10" type="ORF">CXU09_05725</name>
</gene>
<dbReference type="Proteomes" id="UP000235914">
    <property type="component" value="Unassembled WGS sequence"/>
</dbReference>
<dbReference type="CDD" id="cd11321">
    <property type="entry name" value="AmyAc_bac_euk_BE"/>
    <property type="match status" value="1"/>
</dbReference>
<dbReference type="SUPFAM" id="SSF51445">
    <property type="entry name" value="(Trans)glycosidases"/>
    <property type="match status" value="1"/>
</dbReference>
<dbReference type="SUPFAM" id="SSF81296">
    <property type="entry name" value="E set domains"/>
    <property type="match status" value="1"/>
</dbReference>
<dbReference type="PANTHER" id="PTHR43651">
    <property type="entry name" value="1,4-ALPHA-GLUCAN-BRANCHING ENZYME"/>
    <property type="match status" value="1"/>
</dbReference>
<dbReference type="InterPro" id="IPR013780">
    <property type="entry name" value="Glyco_hydro_b"/>
</dbReference>
<keyword evidence="5" id="KW-0328">Glycosyltransferase</keyword>
<dbReference type="GO" id="GO:0043169">
    <property type="term" value="F:cation binding"/>
    <property type="evidence" value="ECO:0007669"/>
    <property type="project" value="InterPro"/>
</dbReference>
<keyword evidence="7" id="KW-0119">Carbohydrate metabolism</keyword>
<comment type="function">
    <text evidence="2">Catalyzes the formation of the alpha-1,6-glucosidic linkages in glycogen by scission of a 1,4-alpha-linked oligosaccharide from growing alpha-1,4-glucan chains and the subsequent attachment of the oligosaccharide to the alpha-1,6 position.</text>
</comment>
<dbReference type="GO" id="GO:0004553">
    <property type="term" value="F:hydrolase activity, hydrolyzing O-glycosyl compounds"/>
    <property type="evidence" value="ECO:0007669"/>
    <property type="project" value="InterPro"/>
</dbReference>
<evidence type="ECO:0000256" key="1">
    <source>
        <dbReference type="ARBA" id="ARBA00000826"/>
    </source>
</evidence>
<dbReference type="InterPro" id="IPR014756">
    <property type="entry name" value="Ig_E-set"/>
</dbReference>
<dbReference type="EC" id="2.4.1.18" evidence="4"/>
<keyword evidence="6" id="KW-0808">Transferase</keyword>
<evidence type="ECO:0000313" key="10">
    <source>
        <dbReference type="EMBL" id="PNC57166.1"/>
    </source>
</evidence>
<sequence>MRRPPIPGLVMADGWLQPYSRQIRDRQRLFDLKMKRIHQRAGSLEEYARGYRYYGFNRDAETGAWTYREWAPAARRVSLIGDFNGWNRESHPLERNERGVWEITLPPDALAHGQKVKVHVVGADGTGKDRIPAWITRAVQDPSTYDFAGEIWMPEHPYEWWNNGFDPSRVEVPFVYEAHVGMGGEEGRVHTYREFADEVLPRIASLGYNTVQLMAIQEHPYYGSFGYHVSSFFAPSSRFGEPEDLKYLIDQAHGLGIAVLLDVVHSHAVKNEAEGLNNFDGSGGMYFLPGERGRHPDWDSCCFDYGRDEVLEFLLSNVRWWLEEFRFDGFRFDGVTSMLYFHRGHEPFGDLGAYFGSSVDLDAVAYLQLAATLIQRVKPGAIAIAEDMSGMPGLCRPVDEGGIGFSHRLAMGIPDYWIKLLKEKKDEEWSMGDMWHTLTNRRYGEPHVAYCESHDQALVGDKTLAFRLMDAEMYWKMAVDQQSLIIDRGMALHKMIRLVTLATGGEGWLNFMGNEFGHPEWIDFPREGNDWSYEYCRRQWSLVDNPSLRFKFLNAFDQAMVRLAQEARLLNNPPPFPLNIDETNHVMAFHRGGLVFVFNWSGDRAIMDYMLPVPQKGEWRVVLDTDNARFGGFGRQDVSMPHFTDGDGNLSLYLLPRTALVLKRAGSAVMARRPGRED</sequence>
<dbReference type="FunFam" id="3.20.20.80:FF:000001">
    <property type="entry name" value="1,4-alpha-glucan branching enzyme"/>
    <property type="match status" value="1"/>
</dbReference>
<evidence type="ECO:0000313" key="11">
    <source>
        <dbReference type="Proteomes" id="UP000235914"/>
    </source>
</evidence>
<dbReference type="EMBL" id="PJKN01000002">
    <property type="protein sequence ID" value="PNC57166.1"/>
    <property type="molecule type" value="Genomic_DNA"/>
</dbReference>
<comment type="similarity">
    <text evidence="3">Belongs to the glycosyl hydrolase 13 family. GlgB subfamily.</text>
</comment>
<proteinExistence type="inferred from homology"/>
<evidence type="ECO:0000256" key="3">
    <source>
        <dbReference type="ARBA" id="ARBA00009000"/>
    </source>
</evidence>
<protein>
    <recommendedName>
        <fullName evidence="4">1,4-alpha-glucan branching enzyme</fullName>
        <ecNumber evidence="4">2.4.1.18</ecNumber>
    </recommendedName>
</protein>
<dbReference type="AlphaFoldDB" id="A0AAP8T9N0"/>
<dbReference type="InterPro" id="IPR017853">
    <property type="entry name" value="GH"/>
</dbReference>
<dbReference type="GO" id="GO:0005978">
    <property type="term" value="P:glycogen biosynthetic process"/>
    <property type="evidence" value="ECO:0007669"/>
    <property type="project" value="InterPro"/>
</dbReference>
<dbReference type="Pfam" id="PF00128">
    <property type="entry name" value="Alpha-amylase"/>
    <property type="match status" value="1"/>
</dbReference>
<dbReference type="Pfam" id="PF02922">
    <property type="entry name" value="CBM_48"/>
    <property type="match status" value="1"/>
</dbReference>
<evidence type="ECO:0000256" key="7">
    <source>
        <dbReference type="ARBA" id="ARBA00023277"/>
    </source>
</evidence>
<dbReference type="RefSeq" id="WP_102735562.1">
    <property type="nucleotide sequence ID" value="NZ_PJKN01000002.1"/>
</dbReference>
<dbReference type="InterPro" id="IPR037439">
    <property type="entry name" value="Branching_enzy"/>
</dbReference>
<evidence type="ECO:0000256" key="2">
    <source>
        <dbReference type="ARBA" id="ARBA00002953"/>
    </source>
</evidence>
<dbReference type="Gene3D" id="2.60.40.10">
    <property type="entry name" value="Immunoglobulins"/>
    <property type="match status" value="1"/>
</dbReference>
<reference evidence="10 11" key="1">
    <citation type="journal article" date="2017" name="BMC Genomics">
        <title>Genome sequencing of 39 Akkermansia muciniphila isolates reveals its population structure, genomic and functional diverisity, and global distribution in mammalian gut microbiotas.</title>
        <authorList>
            <person name="Guo X."/>
            <person name="Li S."/>
            <person name="Zhang J."/>
            <person name="Wu F."/>
            <person name="Li X."/>
            <person name="Wu D."/>
            <person name="Zhang M."/>
            <person name="Ou Z."/>
            <person name="Jie Z."/>
            <person name="Yan Q."/>
            <person name="Li P."/>
            <person name="Yi J."/>
            <person name="Peng Y."/>
        </authorList>
    </citation>
    <scope>NUCLEOTIDE SEQUENCE [LARGE SCALE GENOMIC DNA]</scope>
    <source>
        <strain evidence="10 11">GP43</strain>
    </source>
</reference>
<dbReference type="GO" id="GO:0005737">
    <property type="term" value="C:cytoplasm"/>
    <property type="evidence" value="ECO:0007669"/>
    <property type="project" value="TreeGrafter"/>
</dbReference>
<dbReference type="Gene3D" id="3.20.20.80">
    <property type="entry name" value="Glycosidases"/>
    <property type="match status" value="1"/>
</dbReference>